<dbReference type="InterPro" id="IPR000683">
    <property type="entry name" value="Gfo/Idh/MocA-like_OxRdtase_N"/>
</dbReference>
<organism evidence="3 4">
    <name type="scientific">Alienimonas chondri</name>
    <dbReference type="NCBI Taxonomy" id="2681879"/>
    <lineage>
        <taxon>Bacteria</taxon>
        <taxon>Pseudomonadati</taxon>
        <taxon>Planctomycetota</taxon>
        <taxon>Planctomycetia</taxon>
        <taxon>Planctomycetales</taxon>
        <taxon>Planctomycetaceae</taxon>
        <taxon>Alienimonas</taxon>
    </lineage>
</organism>
<comment type="caution">
    <text evidence="3">The sequence shown here is derived from an EMBL/GenBank/DDBJ whole genome shotgun (WGS) entry which is preliminary data.</text>
</comment>
<evidence type="ECO:0000259" key="2">
    <source>
        <dbReference type="Pfam" id="PF22725"/>
    </source>
</evidence>
<dbReference type="SUPFAM" id="SSF51735">
    <property type="entry name" value="NAD(P)-binding Rossmann-fold domains"/>
    <property type="match status" value="1"/>
</dbReference>
<dbReference type="Gene3D" id="3.40.50.720">
    <property type="entry name" value="NAD(P)-binding Rossmann-like Domain"/>
    <property type="match status" value="1"/>
</dbReference>
<feature type="domain" description="Gfo/Idh/MocA-like oxidoreductase N-terminal" evidence="1">
    <location>
        <begin position="19"/>
        <end position="132"/>
    </location>
</feature>
<gene>
    <name evidence="3" type="primary">iolU</name>
    <name evidence="3" type="ORF">LzC2_04160</name>
</gene>
<dbReference type="PANTHER" id="PTHR46368">
    <property type="match status" value="1"/>
</dbReference>
<protein>
    <submittedName>
        <fullName evidence="3">Scyllo-inositol 2-dehydrogenase (NADP(+)) IolU</fullName>
        <ecNumber evidence="3">1.1.1.371</ecNumber>
    </submittedName>
</protein>
<dbReference type="GO" id="GO:0102497">
    <property type="term" value="F:scyllo-inositol dehydrogenase (NADP+) activity"/>
    <property type="evidence" value="ECO:0007669"/>
    <property type="project" value="UniProtKB-EC"/>
</dbReference>
<feature type="domain" description="GFO/IDH/MocA-like oxidoreductase" evidence="2">
    <location>
        <begin position="153"/>
        <end position="271"/>
    </location>
</feature>
<accession>A0ABX1V886</accession>
<evidence type="ECO:0000313" key="3">
    <source>
        <dbReference type="EMBL" id="NNJ24359.1"/>
    </source>
</evidence>
<dbReference type="RefSeq" id="WP_171183219.1">
    <property type="nucleotide sequence ID" value="NZ_WTPX01000007.1"/>
</dbReference>
<dbReference type="Gene3D" id="3.30.360.10">
    <property type="entry name" value="Dihydrodipicolinate Reductase, domain 2"/>
    <property type="match status" value="1"/>
</dbReference>
<dbReference type="Pfam" id="PF01408">
    <property type="entry name" value="GFO_IDH_MocA"/>
    <property type="match status" value="1"/>
</dbReference>
<dbReference type="EC" id="1.1.1.371" evidence="3"/>
<name>A0ABX1V886_9PLAN</name>
<dbReference type="InterPro" id="IPR055170">
    <property type="entry name" value="GFO_IDH_MocA-like_dom"/>
</dbReference>
<proteinExistence type="predicted"/>
<dbReference type="Proteomes" id="UP000609651">
    <property type="component" value="Unassembled WGS sequence"/>
</dbReference>
<sequence>MKTVGEDSDPDDVQATEPIRFGVLGTGRIAGKLAAAMARTPAVRAVAVGSRDANRASSFASLHDVPLSTGSYEDVLADPAVDAVYLALPPHVHLEWGRAAAAAGKAVLCEKPLTQNAADAAALAKACAAAKNGAGVALIDGTQWTRTPRAIAFRDALNSEAIGSLRRVTAAFSFHAEGWGDTEHRLDPHRGGGVLLDLGWYCVHAALWAFDDDPVRVACHLAHETNDSGDPVDVAASCTLTFPGDRTAGFDVSYGTAWRNWIEFAGEAGSLVCDDFTNPRDPEKVRHFYHDQRGDAERIELPPFDPQVEFLTKAAAAIRAGGDEDGVKLALRTQTVLDRLREAAG</sequence>
<keyword evidence="3" id="KW-0560">Oxidoreductase</keyword>
<keyword evidence="4" id="KW-1185">Reference proteome</keyword>
<evidence type="ECO:0000259" key="1">
    <source>
        <dbReference type="Pfam" id="PF01408"/>
    </source>
</evidence>
<dbReference type="SUPFAM" id="SSF55347">
    <property type="entry name" value="Glyceraldehyde-3-phosphate dehydrogenase-like, C-terminal domain"/>
    <property type="match status" value="1"/>
</dbReference>
<reference evidence="3 4" key="1">
    <citation type="journal article" date="2020" name="Syst. Appl. Microbiol.">
        <title>Alienimonas chondri sp. nov., a novel planctomycete isolated from the biofilm of the red alga Chondrus crispus.</title>
        <authorList>
            <person name="Vitorino I."/>
            <person name="Albuquerque L."/>
            <person name="Wiegand S."/>
            <person name="Kallscheuer N."/>
            <person name="da Costa M.S."/>
            <person name="Lobo-da-Cunha A."/>
            <person name="Jogler C."/>
            <person name="Lage O.M."/>
        </authorList>
    </citation>
    <scope>NUCLEOTIDE SEQUENCE [LARGE SCALE GENOMIC DNA]</scope>
    <source>
        <strain evidence="3 4">LzC2</strain>
    </source>
</reference>
<dbReference type="EMBL" id="WTPX01000007">
    <property type="protein sequence ID" value="NNJ24359.1"/>
    <property type="molecule type" value="Genomic_DNA"/>
</dbReference>
<dbReference type="InterPro" id="IPR036291">
    <property type="entry name" value="NAD(P)-bd_dom_sf"/>
</dbReference>
<dbReference type="PANTHER" id="PTHR46368:SF4">
    <property type="entry name" value="OS10G0403700 PROTEIN"/>
    <property type="match status" value="1"/>
</dbReference>
<evidence type="ECO:0000313" key="4">
    <source>
        <dbReference type="Proteomes" id="UP000609651"/>
    </source>
</evidence>
<dbReference type="Pfam" id="PF22725">
    <property type="entry name" value="GFO_IDH_MocA_C3"/>
    <property type="match status" value="1"/>
</dbReference>